<dbReference type="AlphaFoldDB" id="A0A366DH27"/>
<dbReference type="Proteomes" id="UP000252586">
    <property type="component" value="Unassembled WGS sequence"/>
</dbReference>
<dbReference type="STRING" id="1210090.GCA_001613185_06596"/>
<reference evidence="1 2" key="1">
    <citation type="submission" date="2018-06" db="EMBL/GenBank/DDBJ databases">
        <title>Genomic Encyclopedia of Type Strains, Phase IV (KMG-IV): sequencing the most valuable type-strain genomes for metagenomic binning, comparative biology and taxonomic classification.</title>
        <authorList>
            <person name="Goeker M."/>
        </authorList>
    </citation>
    <scope>NUCLEOTIDE SEQUENCE [LARGE SCALE GENOMIC DNA]</scope>
    <source>
        <strain evidence="1 2">DSM 44599</strain>
    </source>
</reference>
<sequence length="65" mass="6586">MSAHLERIARIGRAGIRCAAARLPTHMGIGVAWGPAALDTSGNAVDAAVAFGREAVAAGLDSLWS</sequence>
<protein>
    <submittedName>
        <fullName evidence="1">Uncharacterized protein</fullName>
    </submittedName>
</protein>
<evidence type="ECO:0000313" key="2">
    <source>
        <dbReference type="Proteomes" id="UP000252586"/>
    </source>
</evidence>
<name>A0A366DH27_9NOCA</name>
<proteinExistence type="predicted"/>
<gene>
    <name evidence="1" type="ORF">DFR74_10759</name>
</gene>
<keyword evidence="2" id="KW-1185">Reference proteome</keyword>
<organism evidence="1 2">
    <name type="scientific">Nocardia puris</name>
    <dbReference type="NCBI Taxonomy" id="208602"/>
    <lineage>
        <taxon>Bacteria</taxon>
        <taxon>Bacillati</taxon>
        <taxon>Actinomycetota</taxon>
        <taxon>Actinomycetes</taxon>
        <taxon>Mycobacteriales</taxon>
        <taxon>Nocardiaceae</taxon>
        <taxon>Nocardia</taxon>
    </lineage>
</organism>
<accession>A0A366DH27</accession>
<dbReference type="EMBL" id="QNRE01000007">
    <property type="protein sequence ID" value="RBO89382.1"/>
    <property type="molecule type" value="Genomic_DNA"/>
</dbReference>
<evidence type="ECO:0000313" key="1">
    <source>
        <dbReference type="EMBL" id="RBO89382.1"/>
    </source>
</evidence>
<comment type="caution">
    <text evidence="1">The sequence shown here is derived from an EMBL/GenBank/DDBJ whole genome shotgun (WGS) entry which is preliminary data.</text>
</comment>
<dbReference type="RefSeq" id="WP_157115897.1">
    <property type="nucleotide sequence ID" value="NZ_QNRE01000007.1"/>
</dbReference>